<reference evidence="1 2" key="1">
    <citation type="journal article" date="2015" name="Mol. Biochem. Parasitol.">
        <title>Identification of polymorphic genes for use in assemblage B genotyping assays through comparative genomics of multiple assemblage B Giardia duodenalis isolates.</title>
        <authorList>
            <person name="Wielinga C."/>
            <person name="Thompson R.C."/>
            <person name="Monis P."/>
            <person name="Ryan U."/>
        </authorList>
    </citation>
    <scope>NUCLEOTIDE SEQUENCE [LARGE SCALE GENOMIC DNA]</scope>
    <source>
        <strain evidence="1 2">BAH15c1</strain>
    </source>
</reference>
<gene>
    <name evidence="1" type="ORF">QR46_4925</name>
</gene>
<accession>A0A132NMV9</accession>
<keyword evidence="1" id="KW-0489">Methyltransferase</keyword>
<proteinExistence type="predicted"/>
<organism evidence="1 2">
    <name type="scientific">Giardia duodenalis assemblage B</name>
    <dbReference type="NCBI Taxonomy" id="1394984"/>
    <lineage>
        <taxon>Eukaryota</taxon>
        <taxon>Metamonada</taxon>
        <taxon>Diplomonadida</taxon>
        <taxon>Hexamitidae</taxon>
        <taxon>Giardiinae</taxon>
        <taxon>Giardia</taxon>
    </lineage>
</organism>
<dbReference type="GO" id="GO:0032259">
    <property type="term" value="P:methylation"/>
    <property type="evidence" value="ECO:0007669"/>
    <property type="project" value="UniProtKB-KW"/>
</dbReference>
<dbReference type="GO" id="GO:0008168">
    <property type="term" value="F:methyltransferase activity"/>
    <property type="evidence" value="ECO:0007669"/>
    <property type="project" value="UniProtKB-KW"/>
</dbReference>
<sequence length="39" mass="4352">MQLLMIECRNCIKTKSGTPCNENEALANHTMARLNFSAP</sequence>
<keyword evidence="1" id="KW-0808">Transferase</keyword>
<dbReference type="VEuPathDB" id="GiardiaDB:QR46_4925"/>
<dbReference type="Proteomes" id="UP000070089">
    <property type="component" value="Unassembled WGS sequence"/>
</dbReference>
<name>A0A132NMV9_GIAIN</name>
<comment type="caution">
    <text evidence="1">The sequence shown here is derived from an EMBL/GenBank/DDBJ whole genome shotgun (WGS) entry which is preliminary data.</text>
</comment>
<protein>
    <submittedName>
        <fullName evidence="1">tRNA (M(7)G46) methyltransferase subunit 1</fullName>
    </submittedName>
</protein>
<dbReference type="EMBL" id="JXTI01000321">
    <property type="protein sequence ID" value="KWX11122.1"/>
    <property type="molecule type" value="Genomic_DNA"/>
</dbReference>
<evidence type="ECO:0000313" key="1">
    <source>
        <dbReference type="EMBL" id="KWX11122.1"/>
    </source>
</evidence>
<dbReference type="AlphaFoldDB" id="A0A132NMV9"/>
<evidence type="ECO:0000313" key="2">
    <source>
        <dbReference type="Proteomes" id="UP000070089"/>
    </source>
</evidence>